<comment type="subcellular location">
    <subcellularLocation>
        <location evidence="1 7">Cell inner membrane</location>
        <topology evidence="1 7">Multi-pass membrane protein</topology>
    </subcellularLocation>
</comment>
<evidence type="ECO:0000313" key="10">
    <source>
        <dbReference type="Proteomes" id="UP000521868"/>
    </source>
</evidence>
<dbReference type="InterPro" id="IPR004681">
    <property type="entry name" value="TRAP_DctM"/>
</dbReference>
<keyword evidence="6 7" id="KW-0472">Membrane</keyword>
<feature type="transmembrane region" description="Helical" evidence="7">
    <location>
        <begin position="352"/>
        <end position="376"/>
    </location>
</feature>
<evidence type="ECO:0000313" key="9">
    <source>
        <dbReference type="EMBL" id="NKE68600.1"/>
    </source>
</evidence>
<evidence type="ECO:0000256" key="6">
    <source>
        <dbReference type="ARBA" id="ARBA00023136"/>
    </source>
</evidence>
<keyword evidence="4 7" id="KW-0812">Transmembrane</keyword>
<feature type="transmembrane region" description="Helical" evidence="7">
    <location>
        <begin position="132"/>
        <end position="156"/>
    </location>
</feature>
<keyword evidence="5 7" id="KW-1133">Transmembrane helix</keyword>
<evidence type="ECO:0000256" key="4">
    <source>
        <dbReference type="ARBA" id="ARBA00022692"/>
    </source>
</evidence>
<reference evidence="9 10" key="1">
    <citation type="journal article" date="2020" name="Nature">
        <title>Bacterial chemolithoautotrophy via manganese oxidation.</title>
        <authorList>
            <person name="Yu H."/>
            <person name="Leadbetter J.R."/>
        </authorList>
    </citation>
    <scope>NUCLEOTIDE SEQUENCE [LARGE SCALE GENOMIC DNA]</scope>
    <source>
        <strain evidence="9 10">RBP-1</strain>
    </source>
</reference>
<dbReference type="RefSeq" id="WP_168109727.1">
    <property type="nucleotide sequence ID" value="NZ_VTOX01000011.1"/>
</dbReference>
<accession>A0A7X6DK22</accession>
<name>A0A7X6DK22_9BURK</name>
<organism evidence="9 10">
    <name type="scientific">Ramlibacter lithotrophicus</name>
    <dbReference type="NCBI Taxonomy" id="2606681"/>
    <lineage>
        <taxon>Bacteria</taxon>
        <taxon>Pseudomonadati</taxon>
        <taxon>Pseudomonadota</taxon>
        <taxon>Betaproteobacteria</taxon>
        <taxon>Burkholderiales</taxon>
        <taxon>Comamonadaceae</taxon>
        <taxon>Ramlibacter</taxon>
    </lineage>
</organism>
<feature type="transmembrane region" description="Helical" evidence="7">
    <location>
        <begin position="396"/>
        <end position="417"/>
    </location>
</feature>
<dbReference type="PANTHER" id="PTHR33362">
    <property type="entry name" value="SIALIC ACID TRAP TRANSPORTER PERMEASE PROTEIN SIAT-RELATED"/>
    <property type="match status" value="1"/>
</dbReference>
<comment type="similarity">
    <text evidence="7">Belongs to the TRAP transporter large permease family.</text>
</comment>
<evidence type="ECO:0000259" key="8">
    <source>
        <dbReference type="Pfam" id="PF06808"/>
    </source>
</evidence>
<dbReference type="Pfam" id="PF06808">
    <property type="entry name" value="DctM"/>
    <property type="match status" value="1"/>
</dbReference>
<evidence type="ECO:0000256" key="3">
    <source>
        <dbReference type="ARBA" id="ARBA00022519"/>
    </source>
</evidence>
<keyword evidence="7" id="KW-0813">Transport</keyword>
<dbReference type="InterPro" id="IPR010656">
    <property type="entry name" value="DctM"/>
</dbReference>
<dbReference type="PANTHER" id="PTHR33362:SF5">
    <property type="entry name" value="C4-DICARBOXYLATE TRAP TRANSPORTER LARGE PERMEASE PROTEIN DCTM"/>
    <property type="match status" value="1"/>
</dbReference>
<sequence>MAVATILLFFGLLVIGAPIYLTLGASAAVMFAAADSLLPFAQKIIDELNSVTLLAVPYFVIAATFMERGGVARALIDAAAGWVGRLPGGLGLVAVLACTIFAAMCGSSVATAIAMGTILVPAMLRGGYARGFASGIVGASGTLGILIPPSLAFVVYGVLADISIPRLFLAGVVPGLMQAALLAGYILWFSRRAGYALEAEMPTREKLRRTWYALPALSVPVIVLGGLYGGIVTLTESAALSAIVAIVLSLFVYRGIQPAALLSTMAGAVRNAAVIMIIIAVALAFGHWVTETGVTAHAVQLIKDWGIEGWQFLIVINILLLILGMFLEVYSVMLLIVPVVIPMLEPLGIDPIHFGVVLVINMEIALLTPPVGLNLFVIANISKTPLAEVVRGTMPFVALMLCLLVLVTYVPVFSTWLPGLMLSK</sequence>
<evidence type="ECO:0000256" key="2">
    <source>
        <dbReference type="ARBA" id="ARBA00022475"/>
    </source>
</evidence>
<feature type="transmembrane region" description="Helical" evidence="7">
    <location>
        <begin position="6"/>
        <end position="32"/>
    </location>
</feature>
<evidence type="ECO:0000256" key="7">
    <source>
        <dbReference type="RuleBase" id="RU369079"/>
    </source>
</evidence>
<evidence type="ECO:0000256" key="1">
    <source>
        <dbReference type="ARBA" id="ARBA00004429"/>
    </source>
</evidence>
<gene>
    <name evidence="9" type="ORF">RAMLITH_22525</name>
</gene>
<dbReference type="GO" id="GO:0022857">
    <property type="term" value="F:transmembrane transporter activity"/>
    <property type="evidence" value="ECO:0007669"/>
    <property type="project" value="UniProtKB-UniRule"/>
</dbReference>
<feature type="transmembrane region" description="Helical" evidence="7">
    <location>
        <begin position="268"/>
        <end position="290"/>
    </location>
</feature>
<feature type="transmembrane region" description="Helical" evidence="7">
    <location>
        <begin position="210"/>
        <end position="231"/>
    </location>
</feature>
<dbReference type="Proteomes" id="UP000521868">
    <property type="component" value="Unassembled WGS sequence"/>
</dbReference>
<evidence type="ECO:0000256" key="5">
    <source>
        <dbReference type="ARBA" id="ARBA00022989"/>
    </source>
</evidence>
<feature type="transmembrane region" description="Helical" evidence="7">
    <location>
        <begin position="310"/>
        <end position="340"/>
    </location>
</feature>
<keyword evidence="3 7" id="KW-0997">Cell inner membrane</keyword>
<dbReference type="AlphaFoldDB" id="A0A7X6DK22"/>
<feature type="transmembrane region" description="Helical" evidence="7">
    <location>
        <begin position="237"/>
        <end position="256"/>
    </location>
</feature>
<comment type="function">
    <text evidence="7">Part of the tripartite ATP-independent periplasmic (TRAP) transport system.</text>
</comment>
<protein>
    <recommendedName>
        <fullName evidence="7">TRAP transporter large permease protein</fullName>
    </recommendedName>
</protein>
<feature type="transmembrane region" description="Helical" evidence="7">
    <location>
        <begin position="44"/>
        <end position="65"/>
    </location>
</feature>
<keyword evidence="10" id="KW-1185">Reference proteome</keyword>
<dbReference type="GO" id="GO:0005886">
    <property type="term" value="C:plasma membrane"/>
    <property type="evidence" value="ECO:0007669"/>
    <property type="project" value="UniProtKB-SubCell"/>
</dbReference>
<keyword evidence="2" id="KW-1003">Cell membrane</keyword>
<comment type="caution">
    <text evidence="9">The sequence shown here is derived from an EMBL/GenBank/DDBJ whole genome shotgun (WGS) entry which is preliminary data.</text>
</comment>
<proteinExistence type="inferred from homology"/>
<feature type="transmembrane region" description="Helical" evidence="7">
    <location>
        <begin position="168"/>
        <end position="189"/>
    </location>
</feature>
<dbReference type="NCBIfam" id="TIGR00786">
    <property type="entry name" value="dctM"/>
    <property type="match status" value="1"/>
</dbReference>
<feature type="domain" description="TRAP C4-dicarboxylate transport system permease DctM subunit" evidence="8">
    <location>
        <begin position="7"/>
        <end position="412"/>
    </location>
</feature>
<dbReference type="PIRSF" id="PIRSF006066">
    <property type="entry name" value="HI0050"/>
    <property type="match status" value="1"/>
</dbReference>
<feature type="transmembrane region" description="Helical" evidence="7">
    <location>
        <begin position="92"/>
        <end position="120"/>
    </location>
</feature>
<comment type="subunit">
    <text evidence="7">The complex comprises the extracytoplasmic solute receptor protein and the two transmembrane proteins.</text>
</comment>
<dbReference type="EMBL" id="VTOX01000011">
    <property type="protein sequence ID" value="NKE68600.1"/>
    <property type="molecule type" value="Genomic_DNA"/>
</dbReference>